<evidence type="ECO:0000256" key="4">
    <source>
        <dbReference type="ARBA" id="ARBA00022692"/>
    </source>
</evidence>
<dbReference type="GO" id="GO:0006465">
    <property type="term" value="P:signal peptide processing"/>
    <property type="evidence" value="ECO:0007669"/>
    <property type="project" value="TreeGrafter"/>
</dbReference>
<evidence type="ECO:0000259" key="9">
    <source>
        <dbReference type="Pfam" id="PF06750"/>
    </source>
</evidence>
<feature type="transmembrane region" description="Helical" evidence="7">
    <location>
        <begin position="6"/>
        <end position="24"/>
    </location>
</feature>
<evidence type="ECO:0000313" key="10">
    <source>
        <dbReference type="EMBL" id="MBC5639997.1"/>
    </source>
</evidence>
<comment type="caution">
    <text evidence="10">The sequence shown here is derived from an EMBL/GenBank/DDBJ whole genome shotgun (WGS) entry which is preliminary data.</text>
</comment>
<dbReference type="EMBL" id="JACOOQ010000008">
    <property type="protein sequence ID" value="MBC5639997.1"/>
    <property type="molecule type" value="Genomic_DNA"/>
</dbReference>
<feature type="transmembrane region" description="Helical" evidence="7">
    <location>
        <begin position="126"/>
        <end position="144"/>
    </location>
</feature>
<evidence type="ECO:0000256" key="1">
    <source>
        <dbReference type="ARBA" id="ARBA00004651"/>
    </source>
</evidence>
<feature type="transmembrane region" description="Helical" evidence="7">
    <location>
        <begin position="223"/>
        <end position="246"/>
    </location>
</feature>
<organism evidence="10 11">
    <name type="scientific">Clostridium lentum</name>
    <dbReference type="NCBI Taxonomy" id="2763037"/>
    <lineage>
        <taxon>Bacteria</taxon>
        <taxon>Bacillati</taxon>
        <taxon>Bacillota</taxon>
        <taxon>Clostridia</taxon>
        <taxon>Eubacteriales</taxon>
        <taxon>Clostridiaceae</taxon>
        <taxon>Clostridium</taxon>
    </lineage>
</organism>
<feature type="domain" description="Prepilin peptidase A24 N-terminal" evidence="9">
    <location>
        <begin position="8"/>
        <end position="90"/>
    </location>
</feature>
<dbReference type="Pfam" id="PF06750">
    <property type="entry name" value="A24_N_bact"/>
    <property type="match status" value="1"/>
</dbReference>
<evidence type="ECO:0000313" key="11">
    <source>
        <dbReference type="Proteomes" id="UP000662088"/>
    </source>
</evidence>
<comment type="similarity">
    <text evidence="2">Belongs to the peptidase A24 family.</text>
</comment>
<feature type="transmembrane region" description="Helical" evidence="7">
    <location>
        <begin position="178"/>
        <end position="211"/>
    </location>
</feature>
<dbReference type="AlphaFoldDB" id="A0A8I0AD92"/>
<dbReference type="InterPro" id="IPR010627">
    <property type="entry name" value="Prepilin_pept_A24_N"/>
</dbReference>
<keyword evidence="5 7" id="KW-1133">Transmembrane helix</keyword>
<dbReference type="RefSeq" id="WP_022212083.1">
    <property type="nucleotide sequence ID" value="NZ_JACOOQ010000008.1"/>
</dbReference>
<dbReference type="PANTHER" id="PTHR30487">
    <property type="entry name" value="TYPE 4 PREPILIN-LIKE PROTEINS LEADER PEPTIDE-PROCESSING ENZYME"/>
    <property type="match status" value="1"/>
</dbReference>
<keyword evidence="3" id="KW-1003">Cell membrane</keyword>
<proteinExistence type="inferred from homology"/>
<reference evidence="10" key="1">
    <citation type="submission" date="2020-08" db="EMBL/GenBank/DDBJ databases">
        <title>Genome public.</title>
        <authorList>
            <person name="Liu C."/>
            <person name="Sun Q."/>
        </authorList>
    </citation>
    <scope>NUCLEOTIDE SEQUENCE</scope>
    <source>
        <strain evidence="10">NSJ-42</strain>
    </source>
</reference>
<sequence>MEIIFIAIIGLCIGSFLNVCIYRIPREESIIFPPSHCTTCSYKLQSYDLIPLLSYLFLKGRCRGCGERISIKYSLIEMLNSLLYVLIYCNYGNSIDSLKGFLLSSLLIVIAGIDLKTHYIYKSTTIFGIGAFIFIEIIDLLISWQIPWENLLAGALGVIVIGAIVFFTGGMGEGDIEIALIIGLFLGIKGLMLALFIAFILGGIIASIFLILKFKERKAEIAFGPYLAIGAIISLLYSTEIINWYISLMKI</sequence>
<keyword evidence="6 7" id="KW-0472">Membrane</keyword>
<feature type="transmembrane region" description="Helical" evidence="7">
    <location>
        <begin position="101"/>
        <end position="120"/>
    </location>
</feature>
<dbReference type="Gene3D" id="1.20.120.1220">
    <property type="match status" value="1"/>
</dbReference>
<dbReference type="InterPro" id="IPR050882">
    <property type="entry name" value="Prepilin_peptidase/N-MTase"/>
</dbReference>
<evidence type="ECO:0000256" key="5">
    <source>
        <dbReference type="ARBA" id="ARBA00022989"/>
    </source>
</evidence>
<dbReference type="Proteomes" id="UP000662088">
    <property type="component" value="Unassembled WGS sequence"/>
</dbReference>
<evidence type="ECO:0000256" key="3">
    <source>
        <dbReference type="ARBA" id="ARBA00022475"/>
    </source>
</evidence>
<dbReference type="PANTHER" id="PTHR30487:SF0">
    <property type="entry name" value="PREPILIN LEADER PEPTIDASE_N-METHYLTRANSFERASE-RELATED"/>
    <property type="match status" value="1"/>
</dbReference>
<evidence type="ECO:0000259" key="8">
    <source>
        <dbReference type="Pfam" id="PF01478"/>
    </source>
</evidence>
<dbReference type="GO" id="GO:0004190">
    <property type="term" value="F:aspartic-type endopeptidase activity"/>
    <property type="evidence" value="ECO:0007669"/>
    <property type="project" value="InterPro"/>
</dbReference>
<gene>
    <name evidence="10" type="ORF">H8R92_06030</name>
</gene>
<evidence type="ECO:0000256" key="2">
    <source>
        <dbReference type="ARBA" id="ARBA00005801"/>
    </source>
</evidence>
<evidence type="ECO:0000256" key="6">
    <source>
        <dbReference type="ARBA" id="ARBA00023136"/>
    </source>
</evidence>
<feature type="domain" description="Prepilin type IV endopeptidase peptidase" evidence="8">
    <location>
        <begin position="102"/>
        <end position="206"/>
    </location>
</feature>
<keyword evidence="4 7" id="KW-0812">Transmembrane</keyword>
<feature type="transmembrane region" description="Helical" evidence="7">
    <location>
        <begin position="151"/>
        <end position="172"/>
    </location>
</feature>
<protein>
    <submittedName>
        <fullName evidence="10">Prepilin peptidase</fullName>
    </submittedName>
</protein>
<comment type="subcellular location">
    <subcellularLocation>
        <location evidence="1">Cell membrane</location>
        <topology evidence="1">Multi-pass membrane protein</topology>
    </subcellularLocation>
</comment>
<accession>A0A8I0AD92</accession>
<dbReference type="Pfam" id="PF01478">
    <property type="entry name" value="Peptidase_A24"/>
    <property type="match status" value="1"/>
</dbReference>
<dbReference type="InterPro" id="IPR000045">
    <property type="entry name" value="Prepilin_IV_endopep_pep"/>
</dbReference>
<dbReference type="GO" id="GO:0005886">
    <property type="term" value="C:plasma membrane"/>
    <property type="evidence" value="ECO:0007669"/>
    <property type="project" value="UniProtKB-SubCell"/>
</dbReference>
<name>A0A8I0AD92_9CLOT</name>
<evidence type="ECO:0000256" key="7">
    <source>
        <dbReference type="SAM" id="Phobius"/>
    </source>
</evidence>
<keyword evidence="11" id="KW-1185">Reference proteome</keyword>